<dbReference type="STRING" id="362418.IW19_00330"/>
<dbReference type="Proteomes" id="UP000028715">
    <property type="component" value="Unassembled WGS sequence"/>
</dbReference>
<keyword evidence="2" id="KW-0812">Transmembrane</keyword>
<proteinExistence type="predicted"/>
<keyword evidence="2" id="KW-1133">Transmembrane helix</keyword>
<comment type="caution">
    <text evidence="3">The sequence shown here is derived from an EMBL/GenBank/DDBJ whole genome shotgun (WGS) entry which is preliminary data.</text>
</comment>
<evidence type="ECO:0000256" key="2">
    <source>
        <dbReference type="SAM" id="Phobius"/>
    </source>
</evidence>
<keyword evidence="4" id="KW-1185">Reference proteome</keyword>
<dbReference type="SUPFAM" id="SSF48452">
    <property type="entry name" value="TPR-like"/>
    <property type="match status" value="1"/>
</dbReference>
<dbReference type="InterPro" id="IPR011990">
    <property type="entry name" value="TPR-like_helical_dom_sf"/>
</dbReference>
<dbReference type="PROSITE" id="PS50005">
    <property type="entry name" value="TPR"/>
    <property type="match status" value="1"/>
</dbReference>
<dbReference type="AlphaFoldDB" id="A0A085ZI06"/>
<name>A0A085ZI06_9FLAO</name>
<dbReference type="SMART" id="SM00028">
    <property type="entry name" value="TPR"/>
    <property type="match status" value="2"/>
</dbReference>
<dbReference type="EMBL" id="JPRL01000001">
    <property type="protein sequence ID" value="KFF04070.1"/>
    <property type="molecule type" value="Genomic_DNA"/>
</dbReference>
<sequence length="608" mass="72471">MINYKPYKEFERVYFNLQEFLFFPILVTFIPSLISYGLLFLGGIPLVLAFNLVISFIGFFYFHFYGKSSQRISVEFIIGWLLVFSYFTIVDYGFYLIYEYQITNHFNNLHFYIWAFIVFGLPLLYFVFQDIRYLYLRWNMASNFIKTRIKIIHDPEFHLYIDKIEFINTQTKRISNTKIERNFQWTISQIPMRTNLLVLTWYSFNEEKYYQSKIEFPYHKLVLTPVKYPLNEPAVLRGRETESLKIYLSLNGSVDLFTTEKHLFFSPESKSISITEAEKEIKTNNYISISNFENKGHFQSLIKKIRESHVIERNAALLNKQFIWSFSFESLLEETKIEILDTLPTNDEIVSDINLPIFRHLPKTITLIYWRYHWAVIDIDSNKLHDFIENTAGENEDILIHFSILLKNTDGDLDFKIRIDDREINFEDWIIKIDSDRKESVDNRIKRLQEQEYKNSLYQKTWPLITAKKYDEAQKICDELILNYPDFGFGYFVEARLLWYTQGSEACYKKLDYFIENTKHDPYALAIIYNNFGCLLDLESRYEEALDYFVKATRANPEEGIFLCNIAEIYCKLKQSDKAVLFAEKAREKGHNSEILNEILETEGTKVF</sequence>
<evidence type="ECO:0000256" key="1">
    <source>
        <dbReference type="PROSITE-ProRule" id="PRU00339"/>
    </source>
</evidence>
<feature type="transmembrane region" description="Helical" evidence="2">
    <location>
        <begin position="44"/>
        <end position="64"/>
    </location>
</feature>
<dbReference type="Gene3D" id="1.25.40.10">
    <property type="entry name" value="Tetratricopeptide repeat domain"/>
    <property type="match status" value="1"/>
</dbReference>
<feature type="transmembrane region" description="Helical" evidence="2">
    <location>
        <begin position="76"/>
        <end position="97"/>
    </location>
</feature>
<feature type="transmembrane region" description="Helical" evidence="2">
    <location>
        <begin position="20"/>
        <end position="38"/>
    </location>
</feature>
<reference evidence="3 4" key="1">
    <citation type="submission" date="2014-07" db="EMBL/GenBank/DDBJ databases">
        <title>Genome of Flavobacterium reichenbachii LMG 25512.</title>
        <authorList>
            <person name="Stropko S.J."/>
            <person name="Pipes S.E."/>
            <person name="Newman J.D."/>
        </authorList>
    </citation>
    <scope>NUCLEOTIDE SEQUENCE [LARGE SCALE GENOMIC DNA]</scope>
    <source>
        <strain evidence="3 4">LMG 25512</strain>
    </source>
</reference>
<organism evidence="3 4">
    <name type="scientific">Flavobacterium reichenbachii</name>
    <dbReference type="NCBI Taxonomy" id="362418"/>
    <lineage>
        <taxon>Bacteria</taxon>
        <taxon>Pseudomonadati</taxon>
        <taxon>Bacteroidota</taxon>
        <taxon>Flavobacteriia</taxon>
        <taxon>Flavobacteriales</taxon>
        <taxon>Flavobacteriaceae</taxon>
        <taxon>Flavobacterium</taxon>
    </lineage>
</organism>
<keyword evidence="1" id="KW-0802">TPR repeat</keyword>
<gene>
    <name evidence="3" type="ORF">IW19_00330</name>
</gene>
<accession>A0A085ZI06</accession>
<dbReference type="OrthoDB" id="1152765at2"/>
<feature type="repeat" description="TPR" evidence="1">
    <location>
        <begin position="526"/>
        <end position="559"/>
    </location>
</feature>
<feature type="transmembrane region" description="Helical" evidence="2">
    <location>
        <begin position="109"/>
        <end position="128"/>
    </location>
</feature>
<evidence type="ECO:0000313" key="3">
    <source>
        <dbReference type="EMBL" id="KFF04070.1"/>
    </source>
</evidence>
<dbReference type="RefSeq" id="WP_035679829.1">
    <property type="nucleotide sequence ID" value="NZ_JPRL01000001.1"/>
</dbReference>
<evidence type="ECO:0000313" key="4">
    <source>
        <dbReference type="Proteomes" id="UP000028715"/>
    </source>
</evidence>
<dbReference type="eggNOG" id="COG3063">
    <property type="taxonomic scope" value="Bacteria"/>
</dbReference>
<dbReference type="InterPro" id="IPR019734">
    <property type="entry name" value="TPR_rpt"/>
</dbReference>
<keyword evidence="2" id="KW-0472">Membrane</keyword>
<protein>
    <submittedName>
        <fullName evidence="3">Uncharacterized protein</fullName>
    </submittedName>
</protein>